<dbReference type="PANTHER" id="PTHR34597">
    <property type="entry name" value="SLR1661 PROTEIN"/>
    <property type="match status" value="1"/>
</dbReference>
<sequence length="583" mass="63473">MPLMLNRQCISPFATLLGAACVLPGFSTQAHAQQSGQPQVSPGNGSASRLLRRDQLIENQQQERLQEDQERALRALPEPEGADLDAMSGQTEASRPDDAGTCREVTRIALTGDVERVDAEALTRMRQTYENRCLSAADLNAMIVELTRSFILRGEVTTRAYLPEQIADDGTLEINVIPGVIERYDVDSDRANAVWPPGVFAARPGELLNLRDVEQAVEQMNRLSSNDARVGLYPGSEPGQTIVKVTNRGTRPVHLYTSFDNMGTKATGRNTLSATITADSPFGFNELFALTRRQSVFPLEGSHRSEATAFQMQVPYGYHTASMQWSRSNYLNTVTLPRSGRRIQVEGRTDVFGVSDDWIVYRDAMSRVSVSGRLALQSGQTWIAGLPIGVSDRDFTFADLGVGVTTRRFGGISTARVGAVRGLAMIGAYHDPAGLPDDAPHAQFQKFTLSMTHARRLQLGRQALVLSAQFSGQYSLNTLYGSQQLLIGGPGTVRGFMDHSLGGDHGYYVRTEASVPWQVLQGTHNVRGRVYAGLDWGNVINRNPAARSGALTGVAIGVGATWERTRYRCVAVARAAGAVVEDA</sequence>
<dbReference type="InterPro" id="IPR035251">
    <property type="entry name" value="ShlB_POTRA"/>
</dbReference>
<dbReference type="AlphaFoldDB" id="A0A5P2HF87"/>
<accession>A0A5P2HF87</accession>
<feature type="domain" description="ShlB POTRA" evidence="8">
    <location>
        <begin position="191"/>
        <end position="234"/>
    </location>
</feature>
<gene>
    <name evidence="9" type="ORF">FOB72_27420</name>
</gene>
<dbReference type="GO" id="GO:0008320">
    <property type="term" value="F:protein transmembrane transporter activity"/>
    <property type="evidence" value="ECO:0007669"/>
    <property type="project" value="TreeGrafter"/>
</dbReference>
<proteinExistence type="predicted"/>
<dbReference type="InterPro" id="IPR013686">
    <property type="entry name" value="Polypept-transport_assoc_ShlB"/>
</dbReference>
<dbReference type="GO" id="GO:0098046">
    <property type="term" value="C:type V protein secretion system complex"/>
    <property type="evidence" value="ECO:0007669"/>
    <property type="project" value="TreeGrafter"/>
</dbReference>
<evidence type="ECO:0000313" key="9">
    <source>
        <dbReference type="EMBL" id="QET05710.1"/>
    </source>
</evidence>
<dbReference type="InterPro" id="IPR051544">
    <property type="entry name" value="TPS_OM_transporter"/>
</dbReference>
<reference evidence="9 10" key="1">
    <citation type="submission" date="2019-09" db="EMBL/GenBank/DDBJ databases">
        <title>FDA dAtabase for Regulatory Grade micrObial Sequences (FDA-ARGOS): Supporting development and validation of Infectious Disease Dx tests.</title>
        <authorList>
            <person name="Sciortino C."/>
            <person name="Tallon L."/>
            <person name="Sadzewicz L."/>
            <person name="Vavikolanu K."/>
            <person name="Mehta A."/>
            <person name="Aluvathingal J."/>
            <person name="Nadendla S."/>
            <person name="Nandy P."/>
            <person name="Geyer C."/>
            <person name="Yan Y."/>
            <person name="Sichtig H."/>
        </authorList>
    </citation>
    <scope>NUCLEOTIDE SEQUENCE [LARGE SCALE GENOMIC DNA]</scope>
    <source>
        <strain evidence="9 10">FDAARGOS_664</strain>
    </source>
</reference>
<protein>
    <submittedName>
        <fullName evidence="9">ShlB/FhaC/HecB family hemolysin secretion/activation protein</fullName>
    </submittedName>
</protein>
<dbReference type="Pfam" id="PF03865">
    <property type="entry name" value="ShlB"/>
    <property type="match status" value="1"/>
</dbReference>
<dbReference type="InterPro" id="IPR005565">
    <property type="entry name" value="Hemolysn_activator_HlyB_C"/>
</dbReference>
<dbReference type="Gene3D" id="3.10.20.310">
    <property type="entry name" value="membrane protein fhac"/>
    <property type="match status" value="1"/>
</dbReference>
<feature type="domain" description="Haemolysin activator HlyB C-terminal" evidence="6">
    <location>
        <begin position="239"/>
        <end position="558"/>
    </location>
</feature>
<evidence type="ECO:0000259" key="8">
    <source>
        <dbReference type="Pfam" id="PF17287"/>
    </source>
</evidence>
<dbReference type="EMBL" id="CP044067">
    <property type="protein sequence ID" value="QET05710.1"/>
    <property type="molecule type" value="Genomic_DNA"/>
</dbReference>
<feature type="domain" description="Polypeptide-transport-associated ShlB-type" evidence="7">
    <location>
        <begin position="105"/>
        <end position="179"/>
    </location>
</feature>
<feature type="signal peptide" evidence="5">
    <location>
        <begin position="1"/>
        <end position="32"/>
    </location>
</feature>
<dbReference type="OrthoDB" id="290122at2"/>
<evidence type="ECO:0000256" key="5">
    <source>
        <dbReference type="SAM" id="SignalP"/>
    </source>
</evidence>
<dbReference type="RefSeq" id="WP_150376136.1">
    <property type="nucleotide sequence ID" value="NZ_CP044067.1"/>
</dbReference>
<evidence type="ECO:0000313" key="10">
    <source>
        <dbReference type="Proteomes" id="UP000322822"/>
    </source>
</evidence>
<dbReference type="InterPro" id="IPR027282">
    <property type="entry name" value="TPS"/>
</dbReference>
<keyword evidence="2" id="KW-0812">Transmembrane</keyword>
<dbReference type="PIRSF" id="PIRSF029745">
    <property type="entry name" value="FhaC"/>
    <property type="match status" value="1"/>
</dbReference>
<keyword evidence="1" id="KW-0472">Membrane</keyword>
<dbReference type="PROSITE" id="PS51257">
    <property type="entry name" value="PROKAR_LIPOPROTEIN"/>
    <property type="match status" value="1"/>
</dbReference>
<evidence type="ECO:0000256" key="2">
    <source>
        <dbReference type="ARBA" id="ARBA00022692"/>
    </source>
</evidence>
<keyword evidence="5" id="KW-0732">Signal</keyword>
<feature type="region of interest" description="Disordered" evidence="4">
    <location>
        <begin position="78"/>
        <end position="99"/>
    </location>
</feature>
<evidence type="ECO:0000256" key="3">
    <source>
        <dbReference type="ARBA" id="ARBA00023237"/>
    </source>
</evidence>
<keyword evidence="3" id="KW-0998">Cell outer membrane</keyword>
<name>A0A5P2HF87_9BURK</name>
<dbReference type="PANTHER" id="PTHR34597:SF3">
    <property type="entry name" value="OUTER MEMBRANE TRANSPORTER CDIB"/>
    <property type="match status" value="1"/>
</dbReference>
<keyword evidence="1" id="KW-1134">Transmembrane beta strand</keyword>
<evidence type="ECO:0000256" key="4">
    <source>
        <dbReference type="SAM" id="MobiDB-lite"/>
    </source>
</evidence>
<feature type="chain" id="PRO_5024821165" evidence="5">
    <location>
        <begin position="33"/>
        <end position="583"/>
    </location>
</feature>
<dbReference type="Pfam" id="PF17287">
    <property type="entry name" value="POTRA_3"/>
    <property type="match status" value="1"/>
</dbReference>
<evidence type="ECO:0000256" key="1">
    <source>
        <dbReference type="ARBA" id="ARBA00022452"/>
    </source>
</evidence>
<dbReference type="Pfam" id="PF08479">
    <property type="entry name" value="POTRA_2"/>
    <property type="match status" value="1"/>
</dbReference>
<dbReference type="GO" id="GO:0046819">
    <property type="term" value="P:protein secretion by the type V secretion system"/>
    <property type="evidence" value="ECO:0007669"/>
    <property type="project" value="TreeGrafter"/>
</dbReference>
<dbReference type="Gene3D" id="2.40.160.50">
    <property type="entry name" value="membrane protein fhac: a member of the omp85/tpsb transporter family"/>
    <property type="match status" value="1"/>
</dbReference>
<evidence type="ECO:0000259" key="7">
    <source>
        <dbReference type="Pfam" id="PF08479"/>
    </source>
</evidence>
<dbReference type="Proteomes" id="UP000322822">
    <property type="component" value="Chromosome 2"/>
</dbReference>
<evidence type="ECO:0000259" key="6">
    <source>
        <dbReference type="Pfam" id="PF03865"/>
    </source>
</evidence>
<organism evidence="9 10">
    <name type="scientific">Cupriavidus pauculus</name>
    <dbReference type="NCBI Taxonomy" id="82633"/>
    <lineage>
        <taxon>Bacteria</taxon>
        <taxon>Pseudomonadati</taxon>
        <taxon>Pseudomonadota</taxon>
        <taxon>Betaproteobacteria</taxon>
        <taxon>Burkholderiales</taxon>
        <taxon>Burkholderiaceae</taxon>
        <taxon>Cupriavidus</taxon>
    </lineage>
</organism>